<organism evidence="6 7">
    <name type="scientific">Pandoraea fibrosis</name>
    <dbReference type="NCBI Taxonomy" id="1891094"/>
    <lineage>
        <taxon>Bacteria</taxon>
        <taxon>Pseudomonadati</taxon>
        <taxon>Pseudomonadota</taxon>
        <taxon>Betaproteobacteria</taxon>
        <taxon>Burkholderiales</taxon>
        <taxon>Burkholderiaceae</taxon>
        <taxon>Pandoraea</taxon>
    </lineage>
</organism>
<name>A0A5E4W916_9BURK</name>
<protein>
    <submittedName>
        <fullName evidence="6">Flagellar motor protein MotB</fullName>
    </submittedName>
</protein>
<dbReference type="Gene3D" id="3.30.1330.60">
    <property type="entry name" value="OmpA-like domain"/>
    <property type="match status" value="1"/>
</dbReference>
<sequence length="559" mass="59620">MSPRTGWSFVYPRQAIVALAIALALAVIWLVSRVTTEVAVLLTVAVAVLAAPLIWLGRERTSAPISEGVAKIHAAMRETLGDIPSEQLARTPVLLVVGDGLASIFDRGGQKTLVHQEASAIWLRVDNPADLPQLAFTAKRWRNGIPPEGVVISASPGLHTHVDGLGQALRSVRQALADAGRLIGTQLPGYVVTYQRLSPGQANGAPEWFGFASERGAVTSCQLERVVTAAEQAAQRAGGTSAAVHRAAAIASIVPWCARTILENLAGADLPTPPVCVRGMAWIDCGPATHWQHPWEREVAHQTRVQPSGASASAQPWPLPLLILEAIRRRPYLSGRSRTFVHTLTLLAVAGAFAFWAAGKNNESLLVQIQRDLERYAAVPPGHDAAKRDALRTLVNDRDQLDRYARLGVPPGLAFGLYRGTPLIAPLEQAIASYVSPSPPPSVITLDSMSLFDSGKATLKPGSTKLMVDAVEMIKAHADKRVLVAGFTDSVGAPDFNLKLSKARAEAVRDWLAEASGIASTQFAIQAYGDTRPIASNDTDVGRAGNRRVEITLVPDSGA</sequence>
<dbReference type="CDD" id="cd07185">
    <property type="entry name" value="OmpA_C-like"/>
    <property type="match status" value="1"/>
</dbReference>
<accession>A0A5E4W916</accession>
<feature type="domain" description="OmpA-like" evidence="5">
    <location>
        <begin position="439"/>
        <end position="557"/>
    </location>
</feature>
<evidence type="ECO:0000313" key="7">
    <source>
        <dbReference type="Proteomes" id="UP000382577"/>
    </source>
</evidence>
<dbReference type="InterPro" id="IPR006664">
    <property type="entry name" value="OMP_bac"/>
</dbReference>
<dbReference type="InterPro" id="IPR036737">
    <property type="entry name" value="OmpA-like_sf"/>
</dbReference>
<dbReference type="PRINTS" id="PR01021">
    <property type="entry name" value="OMPADOMAIN"/>
</dbReference>
<dbReference type="RefSeq" id="WP_150600072.1">
    <property type="nucleotide sequence ID" value="NZ_CABPRW010000006.1"/>
</dbReference>
<dbReference type="InterPro" id="IPR006665">
    <property type="entry name" value="OmpA-like"/>
</dbReference>
<keyword evidence="6" id="KW-0282">Flagellum</keyword>
<reference evidence="6 7" key="1">
    <citation type="submission" date="2019-08" db="EMBL/GenBank/DDBJ databases">
        <authorList>
            <person name="Peeters C."/>
        </authorList>
    </citation>
    <scope>NUCLEOTIDE SEQUENCE [LARGE SCALE GENOMIC DNA]</scope>
    <source>
        <strain evidence="6 7">LMG 31113</strain>
    </source>
</reference>
<evidence type="ECO:0000313" key="6">
    <source>
        <dbReference type="EMBL" id="VVE19770.1"/>
    </source>
</evidence>
<keyword evidence="2 3" id="KW-0472">Membrane</keyword>
<keyword evidence="4" id="KW-0812">Transmembrane</keyword>
<gene>
    <name evidence="6" type="ORF">PFI31113_03045</name>
</gene>
<dbReference type="GO" id="GO:0009279">
    <property type="term" value="C:cell outer membrane"/>
    <property type="evidence" value="ECO:0007669"/>
    <property type="project" value="UniProtKB-SubCell"/>
</dbReference>
<keyword evidence="6" id="KW-0969">Cilium</keyword>
<evidence type="ECO:0000256" key="3">
    <source>
        <dbReference type="PROSITE-ProRule" id="PRU00473"/>
    </source>
</evidence>
<feature type="transmembrane region" description="Helical" evidence="4">
    <location>
        <begin position="38"/>
        <end position="56"/>
    </location>
</feature>
<dbReference type="OrthoDB" id="345640at2"/>
<dbReference type="PROSITE" id="PS51123">
    <property type="entry name" value="OMPA_2"/>
    <property type="match status" value="1"/>
</dbReference>
<dbReference type="InterPro" id="IPR050330">
    <property type="entry name" value="Bact_OuterMem_StrucFunc"/>
</dbReference>
<proteinExistence type="predicted"/>
<keyword evidence="6" id="KW-0966">Cell projection</keyword>
<comment type="subcellular location">
    <subcellularLocation>
        <location evidence="1">Cell outer membrane</location>
    </subcellularLocation>
</comment>
<evidence type="ECO:0000259" key="5">
    <source>
        <dbReference type="PROSITE" id="PS51123"/>
    </source>
</evidence>
<feature type="transmembrane region" description="Helical" evidence="4">
    <location>
        <begin position="12"/>
        <end position="32"/>
    </location>
</feature>
<dbReference type="Pfam" id="PF00691">
    <property type="entry name" value="OmpA"/>
    <property type="match status" value="1"/>
</dbReference>
<dbReference type="PANTHER" id="PTHR30329:SF20">
    <property type="entry name" value="EXPORTED PROTEIN"/>
    <property type="match status" value="1"/>
</dbReference>
<evidence type="ECO:0000256" key="4">
    <source>
        <dbReference type="SAM" id="Phobius"/>
    </source>
</evidence>
<dbReference type="EMBL" id="CABPRW010000006">
    <property type="protein sequence ID" value="VVE19770.1"/>
    <property type="molecule type" value="Genomic_DNA"/>
</dbReference>
<evidence type="ECO:0000256" key="2">
    <source>
        <dbReference type="ARBA" id="ARBA00023136"/>
    </source>
</evidence>
<keyword evidence="4" id="KW-1133">Transmembrane helix</keyword>
<dbReference type="SUPFAM" id="SSF103088">
    <property type="entry name" value="OmpA-like"/>
    <property type="match status" value="1"/>
</dbReference>
<dbReference type="Proteomes" id="UP000382577">
    <property type="component" value="Unassembled WGS sequence"/>
</dbReference>
<dbReference type="PANTHER" id="PTHR30329">
    <property type="entry name" value="STATOR ELEMENT OF FLAGELLAR MOTOR COMPLEX"/>
    <property type="match status" value="1"/>
</dbReference>
<dbReference type="AlphaFoldDB" id="A0A5E4W916"/>
<evidence type="ECO:0000256" key="1">
    <source>
        <dbReference type="ARBA" id="ARBA00004442"/>
    </source>
</evidence>